<keyword evidence="1" id="KW-0812">Transmembrane</keyword>
<reference evidence="2 3" key="1">
    <citation type="journal article" date="2015" name="Genome Announc.">
        <title>Expanding the biotechnology potential of lactobacilli through comparative genomics of 213 strains and associated genera.</title>
        <authorList>
            <person name="Sun Z."/>
            <person name="Harris H.M."/>
            <person name="McCann A."/>
            <person name="Guo C."/>
            <person name="Argimon S."/>
            <person name="Zhang W."/>
            <person name="Yang X."/>
            <person name="Jeffery I.B."/>
            <person name="Cooney J.C."/>
            <person name="Kagawa T.F."/>
            <person name="Liu W."/>
            <person name="Song Y."/>
            <person name="Salvetti E."/>
            <person name="Wrobel A."/>
            <person name="Rasinkangas P."/>
            <person name="Parkhill J."/>
            <person name="Rea M.C."/>
            <person name="O'Sullivan O."/>
            <person name="Ritari J."/>
            <person name="Douillard F.P."/>
            <person name="Paul Ross R."/>
            <person name="Yang R."/>
            <person name="Briner A.E."/>
            <person name="Felis G.E."/>
            <person name="de Vos W.M."/>
            <person name="Barrangou R."/>
            <person name="Klaenhammer T.R."/>
            <person name="Caufield P.W."/>
            <person name="Cui Y."/>
            <person name="Zhang H."/>
            <person name="O'Toole P.W."/>
        </authorList>
    </citation>
    <scope>NUCLEOTIDE SEQUENCE [LARGE SCALE GENOMIC DNA]</scope>
    <source>
        <strain evidence="2 3">DSM 16982</strain>
    </source>
</reference>
<comment type="caution">
    <text evidence="2">The sequence shown here is derived from an EMBL/GenBank/DDBJ whole genome shotgun (WGS) entry which is preliminary data.</text>
</comment>
<proteinExistence type="predicted"/>
<dbReference type="AlphaFoldDB" id="A0A0R1WJE9"/>
<keyword evidence="1" id="KW-1133">Transmembrane helix</keyword>
<gene>
    <name evidence="2" type="ORF">FD31_GL000611</name>
</gene>
<accession>A0A0R1WJE9</accession>
<keyword evidence="3" id="KW-1185">Reference proteome</keyword>
<dbReference type="RefSeq" id="WP_057892183.1">
    <property type="nucleotide sequence ID" value="NZ_AZFV01000015.1"/>
</dbReference>
<dbReference type="Proteomes" id="UP000051302">
    <property type="component" value="Unassembled WGS sequence"/>
</dbReference>
<sequence>MKKKIFIVGILSVLSAGVFFAGYSMVKFLKNKMINKDRKKLEEYVEKYLHGNEKIMQFIGTLSDDQVKELLDILEKIQREQKQLKLKEPIFPKYLEKKVTNLIS</sequence>
<name>A0A0R1WJE9_9LACO</name>
<evidence type="ECO:0000256" key="1">
    <source>
        <dbReference type="SAM" id="Phobius"/>
    </source>
</evidence>
<keyword evidence="1" id="KW-0472">Membrane</keyword>
<dbReference type="PATRIC" id="fig|1423774.3.peg.629"/>
<evidence type="ECO:0000313" key="3">
    <source>
        <dbReference type="Proteomes" id="UP000051302"/>
    </source>
</evidence>
<protein>
    <submittedName>
        <fullName evidence="2">Uncharacterized protein</fullName>
    </submittedName>
</protein>
<evidence type="ECO:0000313" key="2">
    <source>
        <dbReference type="EMBL" id="KRM16372.1"/>
    </source>
</evidence>
<organism evidence="2 3">
    <name type="scientific">Companilactobacillus nantensis DSM 16982</name>
    <dbReference type="NCBI Taxonomy" id="1423774"/>
    <lineage>
        <taxon>Bacteria</taxon>
        <taxon>Bacillati</taxon>
        <taxon>Bacillota</taxon>
        <taxon>Bacilli</taxon>
        <taxon>Lactobacillales</taxon>
        <taxon>Lactobacillaceae</taxon>
        <taxon>Companilactobacillus</taxon>
    </lineage>
</organism>
<dbReference type="EMBL" id="AZFV01000015">
    <property type="protein sequence ID" value="KRM16372.1"/>
    <property type="molecule type" value="Genomic_DNA"/>
</dbReference>
<feature type="transmembrane region" description="Helical" evidence="1">
    <location>
        <begin position="6"/>
        <end position="29"/>
    </location>
</feature>
<dbReference type="STRING" id="1423774.FD31_GL000611"/>